<organism evidence="1 2">
    <name type="scientific">Zhengella mangrovi</name>
    <dbReference type="NCBI Taxonomy" id="1982044"/>
    <lineage>
        <taxon>Bacteria</taxon>
        <taxon>Pseudomonadati</taxon>
        <taxon>Pseudomonadota</taxon>
        <taxon>Alphaproteobacteria</taxon>
        <taxon>Hyphomicrobiales</taxon>
        <taxon>Notoacmeibacteraceae</taxon>
        <taxon>Zhengella</taxon>
    </lineage>
</organism>
<accession>A0A2G1QIY0</accession>
<dbReference type="Proteomes" id="UP000221168">
    <property type="component" value="Unassembled WGS sequence"/>
</dbReference>
<comment type="caution">
    <text evidence="1">The sequence shown here is derived from an EMBL/GenBank/DDBJ whole genome shotgun (WGS) entry which is preliminary data.</text>
</comment>
<evidence type="ECO:0000313" key="2">
    <source>
        <dbReference type="Proteomes" id="UP000221168"/>
    </source>
</evidence>
<keyword evidence="2" id="KW-1185">Reference proteome</keyword>
<proteinExistence type="predicted"/>
<dbReference type="AlphaFoldDB" id="A0A2G1QIY0"/>
<gene>
    <name evidence="1" type="ORF">CSC94_18765</name>
</gene>
<dbReference type="EMBL" id="PDVP01000015">
    <property type="protein sequence ID" value="PHP65404.1"/>
    <property type="molecule type" value="Genomic_DNA"/>
</dbReference>
<sequence>MAYPHTAKHIADQGETFAGLSNRDFIFIILVFLMKLTLPGSLARDAVALDAHIFVPVVNDGCL</sequence>
<evidence type="ECO:0000313" key="1">
    <source>
        <dbReference type="EMBL" id="PHP65404.1"/>
    </source>
</evidence>
<reference evidence="1 2" key="1">
    <citation type="submission" date="2017-10" db="EMBL/GenBank/DDBJ databases">
        <title>Sedimentibacterium mangrovi gen. nov., sp. nov., a novel member of family Phyllobacteriacea isolated from mangrove sediment.</title>
        <authorList>
            <person name="Liao H."/>
            <person name="Tian Y."/>
        </authorList>
    </citation>
    <scope>NUCLEOTIDE SEQUENCE [LARGE SCALE GENOMIC DNA]</scope>
    <source>
        <strain evidence="1 2">X9-2-2</strain>
    </source>
</reference>
<protein>
    <submittedName>
        <fullName evidence="1">Uncharacterized protein</fullName>
    </submittedName>
</protein>
<name>A0A2G1QIY0_9HYPH</name>